<dbReference type="AlphaFoldDB" id="A0AA88IBH9"/>
<dbReference type="GO" id="GO:0005680">
    <property type="term" value="C:anaphase-promoting complex"/>
    <property type="evidence" value="ECO:0007669"/>
    <property type="project" value="TreeGrafter"/>
</dbReference>
<evidence type="ECO:0000256" key="4">
    <source>
        <dbReference type="PROSITE-ProRule" id="PRU00339"/>
    </source>
</evidence>
<name>A0AA88IBH9_ARTSF</name>
<feature type="compositionally biased region" description="Polar residues" evidence="5">
    <location>
        <begin position="327"/>
        <end position="336"/>
    </location>
</feature>
<dbReference type="EMBL" id="JAVRJZ010000003">
    <property type="protein sequence ID" value="KAK2724998.1"/>
    <property type="molecule type" value="Genomic_DNA"/>
</dbReference>
<dbReference type="InterPro" id="IPR019734">
    <property type="entry name" value="TPR_rpt"/>
</dbReference>
<dbReference type="PANTHER" id="PTHR12558">
    <property type="entry name" value="CELL DIVISION CYCLE 16,23,27"/>
    <property type="match status" value="1"/>
</dbReference>
<feature type="repeat" description="TPR" evidence="4">
    <location>
        <begin position="721"/>
        <end position="754"/>
    </location>
</feature>
<feature type="region of interest" description="Disordered" evidence="5">
    <location>
        <begin position="300"/>
        <end position="396"/>
    </location>
</feature>
<dbReference type="Pfam" id="PF12895">
    <property type="entry name" value="ANAPC3"/>
    <property type="match status" value="1"/>
</dbReference>
<dbReference type="PANTHER" id="PTHR12558:SF13">
    <property type="entry name" value="CELL DIVISION CYCLE PROTEIN 27 HOMOLOG"/>
    <property type="match status" value="1"/>
</dbReference>
<keyword evidence="1 4" id="KW-0802">TPR repeat</keyword>
<feature type="repeat" description="TPR" evidence="4">
    <location>
        <begin position="105"/>
        <end position="138"/>
    </location>
</feature>
<dbReference type="GO" id="GO:0007091">
    <property type="term" value="P:metaphase/anaphase transition of mitotic cell cycle"/>
    <property type="evidence" value="ECO:0007669"/>
    <property type="project" value="TreeGrafter"/>
</dbReference>
<dbReference type="GO" id="GO:0031145">
    <property type="term" value="P:anaphase-promoting complex-dependent catabolic process"/>
    <property type="evidence" value="ECO:0007669"/>
    <property type="project" value="TreeGrafter"/>
</dbReference>
<dbReference type="Gene3D" id="1.25.40.10">
    <property type="entry name" value="Tetratricopeptide repeat domain"/>
    <property type="match status" value="4"/>
</dbReference>
<evidence type="ECO:0000256" key="2">
    <source>
        <dbReference type="ARBA" id="ARBA00038210"/>
    </source>
</evidence>
<dbReference type="GO" id="GO:0016567">
    <property type="term" value="P:protein ubiquitination"/>
    <property type="evidence" value="ECO:0007669"/>
    <property type="project" value="TreeGrafter"/>
</dbReference>
<dbReference type="PROSITE" id="PS50293">
    <property type="entry name" value="TPR_REGION"/>
    <property type="match status" value="1"/>
</dbReference>
<evidence type="ECO:0000313" key="6">
    <source>
        <dbReference type="EMBL" id="KAK2724998.1"/>
    </source>
</evidence>
<dbReference type="InterPro" id="IPR011990">
    <property type="entry name" value="TPR-like_helical_dom_sf"/>
</dbReference>
<evidence type="ECO:0000256" key="3">
    <source>
        <dbReference type="ARBA" id="ARBA00039307"/>
    </source>
</evidence>
<dbReference type="GO" id="GO:0005737">
    <property type="term" value="C:cytoplasm"/>
    <property type="evidence" value="ECO:0007669"/>
    <property type="project" value="TreeGrafter"/>
</dbReference>
<feature type="repeat" description="TPR" evidence="4">
    <location>
        <begin position="585"/>
        <end position="618"/>
    </location>
</feature>
<dbReference type="Pfam" id="PF13432">
    <property type="entry name" value="TPR_16"/>
    <property type="match status" value="2"/>
</dbReference>
<dbReference type="Pfam" id="PF13181">
    <property type="entry name" value="TPR_8"/>
    <property type="match status" value="3"/>
</dbReference>
<feature type="repeat" description="TPR" evidence="4">
    <location>
        <begin position="551"/>
        <end position="584"/>
    </location>
</feature>
<dbReference type="GO" id="GO:0051301">
    <property type="term" value="P:cell division"/>
    <property type="evidence" value="ECO:0007669"/>
    <property type="project" value="TreeGrafter"/>
</dbReference>
<comment type="caution">
    <text evidence="6">The sequence shown here is derived from an EMBL/GenBank/DDBJ whole genome shotgun (WGS) entry which is preliminary data.</text>
</comment>
<feature type="repeat" description="TPR" evidence="4">
    <location>
        <begin position="653"/>
        <end position="686"/>
    </location>
</feature>
<dbReference type="SMART" id="SM00028">
    <property type="entry name" value="TPR"/>
    <property type="match status" value="7"/>
</dbReference>
<feature type="compositionally biased region" description="Basic residues" evidence="5">
    <location>
        <begin position="376"/>
        <end position="390"/>
    </location>
</feature>
<protein>
    <recommendedName>
        <fullName evidence="3">Cell division cycle protein 27 homolog</fullName>
    </recommendedName>
</protein>
<dbReference type="PROSITE" id="PS50005">
    <property type="entry name" value="TPR"/>
    <property type="match status" value="6"/>
</dbReference>
<proteinExistence type="inferred from homology"/>
<evidence type="ECO:0000313" key="7">
    <source>
        <dbReference type="Proteomes" id="UP001187531"/>
    </source>
</evidence>
<organism evidence="6 7">
    <name type="scientific">Artemia franciscana</name>
    <name type="common">Brine shrimp</name>
    <name type="synonym">Artemia sanfranciscana</name>
    <dbReference type="NCBI Taxonomy" id="6661"/>
    <lineage>
        <taxon>Eukaryota</taxon>
        <taxon>Metazoa</taxon>
        <taxon>Ecdysozoa</taxon>
        <taxon>Arthropoda</taxon>
        <taxon>Crustacea</taxon>
        <taxon>Branchiopoda</taxon>
        <taxon>Anostraca</taxon>
        <taxon>Artemiidae</taxon>
        <taxon>Artemia</taxon>
    </lineage>
</organism>
<comment type="similarity">
    <text evidence="2">Belongs to the APC3/CDC27 family.</text>
</comment>
<dbReference type="SUPFAM" id="SSF48452">
    <property type="entry name" value="TPR-like"/>
    <property type="match status" value="2"/>
</dbReference>
<evidence type="ECO:0000256" key="5">
    <source>
        <dbReference type="SAM" id="MobiDB-lite"/>
    </source>
</evidence>
<reference evidence="6" key="1">
    <citation type="submission" date="2023-07" db="EMBL/GenBank/DDBJ databases">
        <title>Chromosome-level genome assembly of Artemia franciscana.</title>
        <authorList>
            <person name="Jo E."/>
        </authorList>
    </citation>
    <scope>NUCLEOTIDE SEQUENCE</scope>
    <source>
        <tissue evidence="6">Whole body</tissue>
    </source>
</reference>
<accession>A0AA88IBH9</accession>
<dbReference type="Proteomes" id="UP001187531">
    <property type="component" value="Unassembled WGS sequence"/>
</dbReference>
<gene>
    <name evidence="6" type="ORF">QYM36_001448</name>
</gene>
<keyword evidence="7" id="KW-1185">Reference proteome</keyword>
<evidence type="ECO:0000256" key="1">
    <source>
        <dbReference type="ARBA" id="ARBA00022803"/>
    </source>
</evidence>
<feature type="repeat" description="TPR" evidence="4">
    <location>
        <begin position="619"/>
        <end position="652"/>
    </location>
</feature>
<sequence length="806" mass="90367">MLVQEPVQATIWHALNHYSYKSALFLAERLHCEVDSDETSLLLATCYFRAGFLRRCYRLLLSKTLVSPEEKYLLAKCCISMKSLVEADALLRPDRIACEYGDTACFAWELRGELCLLFDSINEALEAYKKALELNPFLWSCYEALCDLGEKPDPSLYFQINNLKDFGQCCGHSKVLQFTTVGGIPMQCPDKVLKSIPNITMSTLSHDVTDSTPPLKLHITSEFNSSGPVLQQPKQLEITPEHQSIRMIPPSAPRTKMKSTKRFGNLATHDLSLSPGFGVLPLESSFSDSSFGSLGILTPNVPIPSPVQLQSRNPRKVSLRSRLGGPFSQSGNVNNTPSLSPSPPPYPTAVRRSTRLGSSTSSVKENSKAPPSKSRTAVHRSPLRKSRSSRISKMDTLNERNKIEIHEKSFRNEILMEEKPETPASLSQQELLKEAVIIQKKTAEGLMTLLRSIGKAYLELAHYNCEKAMDLFEQLPAHQRMTPWVLASMGKAYFEMGKYKEAAMFFSIAKEKDIASTYMMEYYSSALWQLGKNVELSDLAQSMLENCRLSPSSWCASGNCLALERDHESAIKMFQRAIQLDERFSYAYTLLGLEYMAIDDLEKAQDAYNRATALNPRDYRAWYGLGTLNYKAEKYGSAEICFKQALSINGSNPIVACNLAVVYQAQNRTTRALQTVDNAVAINPKNPTSRYHRASILIAADRHEDALLELLSLKEEIPKESMVFFLLGKVYKKLGNAEKAQKYFNEALELDPRGANKEVRGFVETALQRLSTEDEPFRAREGEGIQRALRFSDDSLAVDTDESGPE</sequence>